<reference evidence="9" key="2">
    <citation type="journal article" date="2023" name="Biology">
        <title>Prokaryotic Life Associated with Coal-Fire Gas Vents Revealed by Metagenomics.</title>
        <authorList>
            <person name="Kadnikov V.V."/>
            <person name="Mardanov A.V."/>
            <person name="Beletsky A.V."/>
            <person name="Karnachuk O.V."/>
            <person name="Ravin N.V."/>
        </authorList>
    </citation>
    <scope>NUCLEOTIDE SEQUENCE</scope>
    <source>
        <strain evidence="9">Bu02</strain>
    </source>
</reference>
<dbReference type="KEGG" id="fcz:IMF26_08230"/>
<gene>
    <name evidence="9" type="ORF">IMF26_08230</name>
</gene>
<evidence type="ECO:0000256" key="8">
    <source>
        <dbReference type="SAM" id="Phobius"/>
    </source>
</evidence>
<dbReference type="Pfam" id="PF03547">
    <property type="entry name" value="Mem_trans"/>
    <property type="match status" value="2"/>
</dbReference>
<feature type="transmembrane region" description="Helical" evidence="8">
    <location>
        <begin position="186"/>
        <end position="205"/>
    </location>
</feature>
<evidence type="ECO:0000256" key="2">
    <source>
        <dbReference type="ARBA" id="ARBA00010145"/>
    </source>
</evidence>
<keyword evidence="6 8" id="KW-1133">Transmembrane helix</keyword>
<dbReference type="PANTHER" id="PTHR36838">
    <property type="entry name" value="AUXIN EFFLUX CARRIER FAMILY PROTEIN"/>
    <property type="match status" value="1"/>
</dbReference>
<sequence length="298" mass="31876">MPLDAVLPAFLIALVGYVAGKKLQLDSHVLSRVCLYILTPALTFSSLSTSQVDLTTVWRLALTTFLIPFVLIPIFLAVFRLLRWERSFSQAMLLPTLFTNAGNYGLPVCLFAFGTQGMDLGIVFMVTQSMLIATLGVFIAASSHMTPTRALKQVLKMPALHATIAAVLVKTFGISVPEVIGRPISLLAQAAVPIFLLVLGIQLINGSGKAAWKESTVAVILRLVIAPIIVGILGKLLGLGGLAWKILVLQAAMPPPVNATILSQEFNAHPEAVSRVTLAGTAVSVVSLTMWIMILRAL</sequence>
<dbReference type="InterPro" id="IPR004776">
    <property type="entry name" value="Mem_transp_PIN-like"/>
</dbReference>
<evidence type="ECO:0000256" key="1">
    <source>
        <dbReference type="ARBA" id="ARBA00004651"/>
    </source>
</evidence>
<evidence type="ECO:0000256" key="6">
    <source>
        <dbReference type="ARBA" id="ARBA00022989"/>
    </source>
</evidence>
<evidence type="ECO:0000256" key="7">
    <source>
        <dbReference type="ARBA" id="ARBA00023136"/>
    </source>
</evidence>
<dbReference type="GO" id="GO:0005886">
    <property type="term" value="C:plasma membrane"/>
    <property type="evidence" value="ECO:0007669"/>
    <property type="project" value="UniProtKB-SubCell"/>
</dbReference>
<comment type="subcellular location">
    <subcellularLocation>
        <location evidence="1">Cell membrane</location>
        <topology evidence="1">Multi-pass membrane protein</topology>
    </subcellularLocation>
</comment>
<evidence type="ECO:0000313" key="9">
    <source>
        <dbReference type="EMBL" id="QUL98041.1"/>
    </source>
</evidence>
<dbReference type="AlphaFoldDB" id="A0AAT9LAC1"/>
<feature type="transmembrane region" description="Helical" evidence="8">
    <location>
        <begin position="217"/>
        <end position="244"/>
    </location>
</feature>
<accession>A0AAT9LAC1</accession>
<dbReference type="PANTHER" id="PTHR36838:SF1">
    <property type="entry name" value="SLR1864 PROTEIN"/>
    <property type="match status" value="1"/>
</dbReference>
<evidence type="ECO:0000256" key="3">
    <source>
        <dbReference type="ARBA" id="ARBA00022448"/>
    </source>
</evidence>
<dbReference type="GO" id="GO:0055085">
    <property type="term" value="P:transmembrane transport"/>
    <property type="evidence" value="ECO:0007669"/>
    <property type="project" value="InterPro"/>
</dbReference>
<feature type="transmembrane region" description="Helical" evidence="8">
    <location>
        <begin position="120"/>
        <end position="142"/>
    </location>
</feature>
<feature type="transmembrane region" description="Helical" evidence="8">
    <location>
        <begin position="276"/>
        <end position="295"/>
    </location>
</feature>
<name>A0AAT9LAC1_9FIRM</name>
<reference evidence="9" key="1">
    <citation type="submission" date="2020-10" db="EMBL/GenBank/DDBJ databases">
        <authorList>
            <person name="Kadnikov V."/>
            <person name="Beletsky A.V."/>
            <person name="Mardanov A.V."/>
            <person name="Karnachuk O.V."/>
            <person name="Ravin N.V."/>
        </authorList>
    </citation>
    <scope>NUCLEOTIDE SEQUENCE</scope>
    <source>
        <strain evidence="9">Bu02</strain>
    </source>
</reference>
<keyword evidence="5 8" id="KW-0812">Transmembrane</keyword>
<organism evidence="9">
    <name type="scientific">Candidatus Fermentithermobacillus carboniphilus</name>
    <dbReference type="NCBI Taxonomy" id="3085328"/>
    <lineage>
        <taxon>Bacteria</taxon>
        <taxon>Bacillati</taxon>
        <taxon>Bacillota</taxon>
        <taxon>Candidatus Fermentithermobacillia</taxon>
        <taxon>Candidatus Fermentithermobacillales</taxon>
        <taxon>Candidatus Fermentithermobacillaceae</taxon>
        <taxon>Candidatus Fermentithermobacillus</taxon>
    </lineage>
</organism>
<evidence type="ECO:0000256" key="5">
    <source>
        <dbReference type="ARBA" id="ARBA00022692"/>
    </source>
</evidence>
<comment type="similarity">
    <text evidence="2">Belongs to the auxin efflux carrier (TC 2.A.69) family.</text>
</comment>
<proteinExistence type="inferred from homology"/>
<keyword evidence="7 8" id="KW-0472">Membrane</keyword>
<dbReference type="InterPro" id="IPR038770">
    <property type="entry name" value="Na+/solute_symporter_sf"/>
</dbReference>
<keyword evidence="4" id="KW-1003">Cell membrane</keyword>
<keyword evidence="3" id="KW-0813">Transport</keyword>
<evidence type="ECO:0000256" key="4">
    <source>
        <dbReference type="ARBA" id="ARBA00022475"/>
    </source>
</evidence>
<protein>
    <submittedName>
        <fullName evidence="9">AEC family transporter</fullName>
    </submittedName>
</protein>
<feature type="transmembrane region" description="Helical" evidence="8">
    <location>
        <begin position="91"/>
        <end position="114"/>
    </location>
</feature>
<feature type="transmembrane region" description="Helical" evidence="8">
    <location>
        <begin position="57"/>
        <end position="79"/>
    </location>
</feature>
<dbReference type="Gene3D" id="1.20.1530.20">
    <property type="match status" value="1"/>
</dbReference>
<feature type="transmembrane region" description="Helical" evidence="8">
    <location>
        <begin position="154"/>
        <end position="174"/>
    </location>
</feature>
<dbReference type="EMBL" id="CP062796">
    <property type="protein sequence ID" value="QUL98041.1"/>
    <property type="molecule type" value="Genomic_DNA"/>
</dbReference>